<keyword evidence="1" id="KW-0812">Transmembrane</keyword>
<evidence type="ECO:0000313" key="3">
    <source>
        <dbReference type="Proteomes" id="UP000612349"/>
    </source>
</evidence>
<keyword evidence="1" id="KW-1133">Transmembrane helix</keyword>
<keyword evidence="3" id="KW-1185">Reference proteome</keyword>
<reference evidence="2" key="1">
    <citation type="journal article" date="2014" name="Int. J. Syst. Evol. Microbiol.">
        <title>Complete genome sequence of Corynebacterium casei LMG S-19264T (=DSM 44701T), isolated from a smear-ripened cheese.</title>
        <authorList>
            <consortium name="US DOE Joint Genome Institute (JGI-PGF)"/>
            <person name="Walter F."/>
            <person name="Albersmeier A."/>
            <person name="Kalinowski J."/>
            <person name="Ruckert C."/>
        </authorList>
    </citation>
    <scope>NUCLEOTIDE SEQUENCE</scope>
    <source>
        <strain evidence="2">CGMCC 1.15360</strain>
    </source>
</reference>
<dbReference type="EMBL" id="BMIP01000002">
    <property type="protein sequence ID" value="GGD62685.1"/>
    <property type="molecule type" value="Genomic_DNA"/>
</dbReference>
<keyword evidence="1" id="KW-0472">Membrane</keyword>
<dbReference type="RefSeq" id="WP_066776556.1">
    <property type="nucleotide sequence ID" value="NZ_BMIP01000002.1"/>
</dbReference>
<gene>
    <name evidence="2" type="ORF">GCM10010990_10150</name>
</gene>
<dbReference type="AlphaFoldDB" id="A0A916YWA5"/>
<reference evidence="2" key="2">
    <citation type="submission" date="2020-09" db="EMBL/GenBank/DDBJ databases">
        <authorList>
            <person name="Sun Q."/>
            <person name="Zhou Y."/>
        </authorList>
    </citation>
    <scope>NUCLEOTIDE SEQUENCE</scope>
    <source>
        <strain evidence="2">CGMCC 1.15360</strain>
    </source>
</reference>
<evidence type="ECO:0000256" key="1">
    <source>
        <dbReference type="SAM" id="Phobius"/>
    </source>
</evidence>
<name>A0A916YWA5_9SPHN</name>
<feature type="transmembrane region" description="Helical" evidence="1">
    <location>
        <begin position="36"/>
        <end position="63"/>
    </location>
</feature>
<feature type="transmembrane region" description="Helical" evidence="1">
    <location>
        <begin position="106"/>
        <end position="126"/>
    </location>
</feature>
<proteinExistence type="predicted"/>
<dbReference type="InterPro" id="IPR049713">
    <property type="entry name" value="Pr6Pr-like"/>
</dbReference>
<dbReference type="OrthoDB" id="9809977at2"/>
<sequence>MKAGRILAAITALAAWGGLALQLGISVGSLGLGPGLWRFLGYFTVLTNIFVAKMVTAQALGVAPHGLFGLLARPVFRLSATASIGLVAIAYAALLRGLVPMEGWQIVADFFLHTAVPIMAALCFIVDPPKRLPWWLIVPAAAWPIAYVVYALIRGAAQGWYAYFFLDPTKMTVPELAASLAGLTALFAAIAAVLIAAQRVRLRFAREI</sequence>
<dbReference type="Proteomes" id="UP000612349">
    <property type="component" value="Unassembled WGS sequence"/>
</dbReference>
<feature type="transmembrane region" description="Helical" evidence="1">
    <location>
        <begin position="176"/>
        <end position="197"/>
    </location>
</feature>
<comment type="caution">
    <text evidence="2">The sequence shown here is derived from an EMBL/GenBank/DDBJ whole genome shotgun (WGS) entry which is preliminary data.</text>
</comment>
<evidence type="ECO:0008006" key="4">
    <source>
        <dbReference type="Google" id="ProtNLM"/>
    </source>
</evidence>
<accession>A0A916YWA5</accession>
<evidence type="ECO:0000313" key="2">
    <source>
        <dbReference type="EMBL" id="GGD62685.1"/>
    </source>
</evidence>
<feature type="transmembrane region" description="Helical" evidence="1">
    <location>
        <begin position="133"/>
        <end position="156"/>
    </location>
</feature>
<dbReference type="NCBIfam" id="NF038065">
    <property type="entry name" value="Pr6Pr"/>
    <property type="match status" value="1"/>
</dbReference>
<protein>
    <recommendedName>
        <fullName evidence="4">Integral membrane protein</fullName>
    </recommendedName>
</protein>
<organism evidence="2 3">
    <name type="scientific">Croceicoccus mobilis</name>
    <dbReference type="NCBI Taxonomy" id="1703339"/>
    <lineage>
        <taxon>Bacteria</taxon>
        <taxon>Pseudomonadati</taxon>
        <taxon>Pseudomonadota</taxon>
        <taxon>Alphaproteobacteria</taxon>
        <taxon>Sphingomonadales</taxon>
        <taxon>Erythrobacteraceae</taxon>
        <taxon>Croceicoccus</taxon>
    </lineage>
</organism>
<feature type="transmembrane region" description="Helical" evidence="1">
    <location>
        <begin position="75"/>
        <end position="94"/>
    </location>
</feature>